<dbReference type="Proteomes" id="UP000001449">
    <property type="component" value="Chromosome 7"/>
</dbReference>
<reference evidence="1 2" key="1">
    <citation type="journal article" date="2004" name="Science">
        <title>The genome of the diatom Thalassiosira pseudonana: ecology, evolution, and metabolism.</title>
        <authorList>
            <person name="Armbrust E.V."/>
            <person name="Berges J.A."/>
            <person name="Bowler C."/>
            <person name="Green B.R."/>
            <person name="Martinez D."/>
            <person name="Putnam N.H."/>
            <person name="Zhou S."/>
            <person name="Allen A.E."/>
            <person name="Apt K.E."/>
            <person name="Bechner M."/>
            <person name="Brzezinski M.A."/>
            <person name="Chaal B.K."/>
            <person name="Chiovitti A."/>
            <person name="Davis A.K."/>
            <person name="Demarest M.S."/>
            <person name="Detter J.C."/>
            <person name="Glavina T."/>
            <person name="Goodstein D."/>
            <person name="Hadi M.Z."/>
            <person name="Hellsten U."/>
            <person name="Hildebrand M."/>
            <person name="Jenkins B.D."/>
            <person name="Jurka J."/>
            <person name="Kapitonov V.V."/>
            <person name="Kroger N."/>
            <person name="Lau W.W."/>
            <person name="Lane T.W."/>
            <person name="Larimer F.W."/>
            <person name="Lippmeier J.C."/>
            <person name="Lucas S."/>
            <person name="Medina M."/>
            <person name="Montsant A."/>
            <person name="Obornik M."/>
            <person name="Parker M.S."/>
            <person name="Palenik B."/>
            <person name="Pazour G.J."/>
            <person name="Richardson P.M."/>
            <person name="Rynearson T.A."/>
            <person name="Saito M.A."/>
            <person name="Schwartz D.C."/>
            <person name="Thamatrakoln K."/>
            <person name="Valentin K."/>
            <person name="Vardi A."/>
            <person name="Wilkerson F.P."/>
            <person name="Rokhsar D.S."/>
        </authorList>
    </citation>
    <scope>NUCLEOTIDE SEQUENCE [LARGE SCALE GENOMIC DNA]</scope>
    <source>
        <strain evidence="1 2">CCMP1335</strain>
    </source>
</reference>
<dbReference type="InParanoid" id="B5YMH4"/>
<evidence type="ECO:0000313" key="2">
    <source>
        <dbReference type="Proteomes" id="UP000001449"/>
    </source>
</evidence>
<dbReference type="HOGENOM" id="CLU_1149209_0_0_1"/>
<accession>B5YMH4</accession>
<dbReference type="KEGG" id="tps:THAPS_6789"/>
<protein>
    <submittedName>
        <fullName evidence="1">Uncharacterized protein</fullName>
    </submittedName>
</protein>
<dbReference type="PaxDb" id="35128-Thaps6789"/>
<dbReference type="GeneID" id="7446226"/>
<evidence type="ECO:0000313" key="1">
    <source>
        <dbReference type="EMBL" id="ACI64810.1"/>
    </source>
</evidence>
<sequence>MTDNWKETLFVWDGILSIVDKDESKDDSSSASATGGVAINWEGTWVGCVAADATQVETPKRGAFDEYVSSDHKFNVMGSAVQGSNDEKEEKNDSGTAIGGDASLLYVANMTDGIGYDLGDGSEKKNHKDTIHNMYLSTLRWKGNLRDQVENVVFAMGENEFGPFISVGWLRVGNRVTLARRYIDEDDERVKWEIDDLRKAVFDQNATVVEDGRVQITIPPWQCAAMHVNASHLSKRQKITKN</sequence>
<keyword evidence="2" id="KW-1185">Reference proteome</keyword>
<reference evidence="1 2" key="2">
    <citation type="journal article" date="2008" name="Nature">
        <title>The Phaeodactylum genome reveals the evolutionary history of diatom genomes.</title>
        <authorList>
            <person name="Bowler C."/>
            <person name="Allen A.E."/>
            <person name="Badger J.H."/>
            <person name="Grimwood J."/>
            <person name="Jabbari K."/>
            <person name="Kuo A."/>
            <person name="Maheswari U."/>
            <person name="Martens C."/>
            <person name="Maumus F."/>
            <person name="Otillar R.P."/>
            <person name="Rayko E."/>
            <person name="Salamov A."/>
            <person name="Vandepoele K."/>
            <person name="Beszteri B."/>
            <person name="Gruber A."/>
            <person name="Heijde M."/>
            <person name="Katinka M."/>
            <person name="Mock T."/>
            <person name="Valentin K."/>
            <person name="Verret F."/>
            <person name="Berges J.A."/>
            <person name="Brownlee C."/>
            <person name="Cadoret J.P."/>
            <person name="Chiovitti A."/>
            <person name="Choi C.J."/>
            <person name="Coesel S."/>
            <person name="De Martino A."/>
            <person name="Detter J.C."/>
            <person name="Durkin C."/>
            <person name="Falciatore A."/>
            <person name="Fournet J."/>
            <person name="Haruta M."/>
            <person name="Huysman M.J."/>
            <person name="Jenkins B.D."/>
            <person name="Jiroutova K."/>
            <person name="Jorgensen R.E."/>
            <person name="Joubert Y."/>
            <person name="Kaplan A."/>
            <person name="Kroger N."/>
            <person name="Kroth P.G."/>
            <person name="La Roche J."/>
            <person name="Lindquist E."/>
            <person name="Lommer M."/>
            <person name="Martin-Jezequel V."/>
            <person name="Lopez P.J."/>
            <person name="Lucas S."/>
            <person name="Mangogna M."/>
            <person name="McGinnis K."/>
            <person name="Medlin L.K."/>
            <person name="Montsant A."/>
            <person name="Oudot-Le Secq M.P."/>
            <person name="Napoli C."/>
            <person name="Obornik M."/>
            <person name="Parker M.S."/>
            <person name="Petit J.L."/>
            <person name="Porcel B.M."/>
            <person name="Poulsen N."/>
            <person name="Robison M."/>
            <person name="Rychlewski L."/>
            <person name="Rynearson T.A."/>
            <person name="Schmutz J."/>
            <person name="Shapiro H."/>
            <person name="Siaut M."/>
            <person name="Stanley M."/>
            <person name="Sussman M.R."/>
            <person name="Taylor A.R."/>
            <person name="Vardi A."/>
            <person name="von Dassow P."/>
            <person name="Vyverman W."/>
            <person name="Willis A."/>
            <person name="Wyrwicz L.S."/>
            <person name="Rokhsar D.S."/>
            <person name="Weissenbach J."/>
            <person name="Armbrust E.V."/>
            <person name="Green B.R."/>
            <person name="Van de Peer Y."/>
            <person name="Grigoriev I.V."/>
        </authorList>
    </citation>
    <scope>NUCLEOTIDE SEQUENCE [LARGE SCALE GENOMIC DNA]</scope>
    <source>
        <strain evidence="1 2">CCMP1335</strain>
    </source>
</reference>
<dbReference type="RefSeq" id="XP_002296093.1">
    <property type="nucleotide sequence ID" value="XM_002296057.1"/>
</dbReference>
<name>B5YMH4_THAPS</name>
<dbReference type="EMBL" id="CP001160">
    <property type="protein sequence ID" value="ACI64810.1"/>
    <property type="molecule type" value="Genomic_DNA"/>
</dbReference>
<dbReference type="eggNOG" id="ENOG502T00J">
    <property type="taxonomic scope" value="Eukaryota"/>
</dbReference>
<gene>
    <name evidence="1" type="ORF">THAPS_6789</name>
</gene>
<organism evidence="1 2">
    <name type="scientific">Thalassiosira pseudonana</name>
    <name type="common">Marine diatom</name>
    <name type="synonym">Cyclotella nana</name>
    <dbReference type="NCBI Taxonomy" id="35128"/>
    <lineage>
        <taxon>Eukaryota</taxon>
        <taxon>Sar</taxon>
        <taxon>Stramenopiles</taxon>
        <taxon>Ochrophyta</taxon>
        <taxon>Bacillariophyta</taxon>
        <taxon>Coscinodiscophyceae</taxon>
        <taxon>Thalassiosirophycidae</taxon>
        <taxon>Thalassiosirales</taxon>
        <taxon>Thalassiosiraceae</taxon>
        <taxon>Thalassiosira</taxon>
    </lineage>
</organism>
<dbReference type="AlphaFoldDB" id="B5YMH4"/>
<proteinExistence type="predicted"/>